<name>A0A6G1KSZ4_9PLEO</name>
<feature type="compositionally biased region" description="Low complexity" evidence="1">
    <location>
        <begin position="44"/>
        <end position="55"/>
    </location>
</feature>
<protein>
    <submittedName>
        <fullName evidence="2">Uncharacterized protein</fullName>
    </submittedName>
</protein>
<dbReference type="Proteomes" id="UP000799428">
    <property type="component" value="Unassembled WGS sequence"/>
</dbReference>
<organism evidence="2 3">
    <name type="scientific">Pleomassaria siparia CBS 279.74</name>
    <dbReference type="NCBI Taxonomy" id="1314801"/>
    <lineage>
        <taxon>Eukaryota</taxon>
        <taxon>Fungi</taxon>
        <taxon>Dikarya</taxon>
        <taxon>Ascomycota</taxon>
        <taxon>Pezizomycotina</taxon>
        <taxon>Dothideomycetes</taxon>
        <taxon>Pleosporomycetidae</taxon>
        <taxon>Pleosporales</taxon>
        <taxon>Pleomassariaceae</taxon>
        <taxon>Pleomassaria</taxon>
    </lineage>
</organism>
<evidence type="ECO:0000256" key="1">
    <source>
        <dbReference type="SAM" id="MobiDB-lite"/>
    </source>
</evidence>
<reference evidence="2" key="1">
    <citation type="journal article" date="2020" name="Stud. Mycol.">
        <title>101 Dothideomycetes genomes: a test case for predicting lifestyles and emergence of pathogens.</title>
        <authorList>
            <person name="Haridas S."/>
            <person name="Albert R."/>
            <person name="Binder M."/>
            <person name="Bloem J."/>
            <person name="Labutti K."/>
            <person name="Salamov A."/>
            <person name="Andreopoulos B."/>
            <person name="Baker S."/>
            <person name="Barry K."/>
            <person name="Bills G."/>
            <person name="Bluhm B."/>
            <person name="Cannon C."/>
            <person name="Castanera R."/>
            <person name="Culley D."/>
            <person name="Daum C."/>
            <person name="Ezra D."/>
            <person name="Gonzalez J."/>
            <person name="Henrissat B."/>
            <person name="Kuo A."/>
            <person name="Liang C."/>
            <person name="Lipzen A."/>
            <person name="Lutzoni F."/>
            <person name="Magnuson J."/>
            <person name="Mondo S."/>
            <person name="Nolan M."/>
            <person name="Ohm R."/>
            <person name="Pangilinan J."/>
            <person name="Park H.-J."/>
            <person name="Ramirez L."/>
            <person name="Alfaro M."/>
            <person name="Sun H."/>
            <person name="Tritt A."/>
            <person name="Yoshinaga Y."/>
            <person name="Zwiers L.-H."/>
            <person name="Turgeon B."/>
            <person name="Goodwin S."/>
            <person name="Spatafora J."/>
            <person name="Crous P."/>
            <person name="Grigoriev I."/>
        </authorList>
    </citation>
    <scope>NUCLEOTIDE SEQUENCE</scope>
    <source>
        <strain evidence="2">CBS 279.74</strain>
    </source>
</reference>
<dbReference type="AlphaFoldDB" id="A0A6G1KSZ4"/>
<evidence type="ECO:0000313" key="3">
    <source>
        <dbReference type="Proteomes" id="UP000799428"/>
    </source>
</evidence>
<proteinExistence type="predicted"/>
<accession>A0A6G1KSZ4</accession>
<feature type="region of interest" description="Disordered" evidence="1">
    <location>
        <begin position="44"/>
        <end position="74"/>
    </location>
</feature>
<dbReference type="EMBL" id="MU005764">
    <property type="protein sequence ID" value="KAF2715743.1"/>
    <property type="molecule type" value="Genomic_DNA"/>
</dbReference>
<sequence>MKKRRDLLFKSLSSRMLFIVIFYPRSPQSTNLLPSPVPFIMSFTRTQSSTSPRSSPQDRDPHLPHPRPSTWRTFSPSTLIQSITSAASSSSLTILSARHASKDGVATLLCTLIHASLSLVPRNQALGM</sequence>
<keyword evidence="3" id="KW-1185">Reference proteome</keyword>
<gene>
    <name evidence="2" type="ORF">K504DRAFT_34271</name>
</gene>
<evidence type="ECO:0000313" key="2">
    <source>
        <dbReference type="EMBL" id="KAF2715743.1"/>
    </source>
</evidence>